<dbReference type="Pfam" id="PF19608">
    <property type="entry name" value="DUF6113"/>
    <property type="match status" value="1"/>
</dbReference>
<dbReference type="InterPro" id="IPR046095">
    <property type="entry name" value="DUF6113"/>
</dbReference>
<dbReference type="Proteomes" id="UP000539313">
    <property type="component" value="Unassembled WGS sequence"/>
</dbReference>
<feature type="transmembrane region" description="Helical" evidence="2">
    <location>
        <begin position="57"/>
        <end position="78"/>
    </location>
</feature>
<keyword evidence="2" id="KW-1133">Transmembrane helix</keyword>
<reference evidence="3 4" key="1">
    <citation type="submission" date="2020-08" db="EMBL/GenBank/DDBJ databases">
        <title>Sequencing the genomes of 1000 actinobacteria strains.</title>
        <authorList>
            <person name="Klenk H.-P."/>
        </authorList>
    </citation>
    <scope>NUCLEOTIDE SEQUENCE [LARGE SCALE GENOMIC DNA]</scope>
    <source>
        <strain evidence="3 4">DSM 45823</strain>
    </source>
</reference>
<evidence type="ECO:0000256" key="1">
    <source>
        <dbReference type="SAM" id="MobiDB-lite"/>
    </source>
</evidence>
<feature type="region of interest" description="Disordered" evidence="1">
    <location>
        <begin position="1"/>
        <end position="25"/>
    </location>
</feature>
<evidence type="ECO:0000313" key="4">
    <source>
        <dbReference type="Proteomes" id="UP000539313"/>
    </source>
</evidence>
<evidence type="ECO:0000256" key="2">
    <source>
        <dbReference type="SAM" id="Phobius"/>
    </source>
</evidence>
<keyword evidence="2" id="KW-0812">Transmembrane</keyword>
<dbReference type="RefSeq" id="WP_182705482.1">
    <property type="nucleotide sequence ID" value="NZ_JACJII010000001.1"/>
</dbReference>
<name>A0A7W3MXQ4_9ACTN</name>
<organism evidence="3 4">
    <name type="scientific">Thermomonospora cellulosilytica</name>
    <dbReference type="NCBI Taxonomy" id="1411118"/>
    <lineage>
        <taxon>Bacteria</taxon>
        <taxon>Bacillati</taxon>
        <taxon>Actinomycetota</taxon>
        <taxon>Actinomycetes</taxon>
        <taxon>Streptosporangiales</taxon>
        <taxon>Thermomonosporaceae</taxon>
        <taxon>Thermomonospora</taxon>
    </lineage>
</organism>
<evidence type="ECO:0000313" key="3">
    <source>
        <dbReference type="EMBL" id="MBA9003820.1"/>
    </source>
</evidence>
<accession>A0A7W3MXQ4</accession>
<dbReference type="EMBL" id="JACJII010000001">
    <property type="protein sequence ID" value="MBA9003820.1"/>
    <property type="molecule type" value="Genomic_DNA"/>
</dbReference>
<protein>
    <submittedName>
        <fullName evidence="3">Uncharacterized protein</fullName>
    </submittedName>
</protein>
<proteinExistence type="predicted"/>
<sequence>MDEKPNGGVPLTKDDGAPAPPPAAPASGREAAVVAGAAYGVLALLGVLLGVVGSLHYGWSAGTVPVAALALVAVNFAVCRLAGWGMGGKLGAATPWTTWMAVVILASAERSEGDLLIAGDLAGYVFLVGGMVSGGLAVAVTRSAAPAGSWLVGPGLRGRG</sequence>
<comment type="caution">
    <text evidence="3">The sequence shown here is derived from an EMBL/GenBank/DDBJ whole genome shotgun (WGS) entry which is preliminary data.</text>
</comment>
<gene>
    <name evidence="3" type="ORF">HNR21_002702</name>
</gene>
<feature type="transmembrane region" description="Helical" evidence="2">
    <location>
        <begin position="121"/>
        <end position="140"/>
    </location>
</feature>
<feature type="transmembrane region" description="Helical" evidence="2">
    <location>
        <begin position="31"/>
        <end position="51"/>
    </location>
</feature>
<keyword evidence="4" id="KW-1185">Reference proteome</keyword>
<dbReference type="AlphaFoldDB" id="A0A7W3MXQ4"/>
<keyword evidence="2" id="KW-0472">Membrane</keyword>